<keyword evidence="1" id="KW-0812">Transmembrane</keyword>
<dbReference type="Proteomes" id="UP000260457">
    <property type="component" value="Chromosome"/>
</dbReference>
<reference evidence="2 5" key="2">
    <citation type="submission" date="2018-07" db="EMBL/GenBank/DDBJ databases">
        <title>The molecular basis for the intramolecular migration of carboxyl group in the catabolism of para-hydroxybenzoate via gentisate.</title>
        <authorList>
            <person name="Zhao H."/>
            <person name="Xu Y."/>
            <person name="Lin S."/>
            <person name="Spain J.C."/>
            <person name="Zhou N.-Y."/>
        </authorList>
    </citation>
    <scope>NUCLEOTIDE SEQUENCE [LARGE SCALE GENOMIC DNA]</scope>
    <source>
        <strain evidence="2 5">PHB-7a</strain>
    </source>
</reference>
<gene>
    <name evidence="3" type="ORF">CN689_12715</name>
    <name evidence="2" type="ORF">DTO10_08155</name>
</gene>
<organism evidence="3 4">
    <name type="scientific">Peribacillus butanolivorans</name>
    <dbReference type="NCBI Taxonomy" id="421767"/>
    <lineage>
        <taxon>Bacteria</taxon>
        <taxon>Bacillati</taxon>
        <taxon>Bacillota</taxon>
        <taxon>Bacilli</taxon>
        <taxon>Bacillales</taxon>
        <taxon>Bacillaceae</taxon>
        <taxon>Peribacillus</taxon>
    </lineage>
</organism>
<feature type="transmembrane region" description="Helical" evidence="1">
    <location>
        <begin position="73"/>
        <end position="91"/>
    </location>
</feature>
<keyword evidence="1" id="KW-1133">Transmembrane helix</keyword>
<reference evidence="3 4" key="1">
    <citation type="submission" date="2017-09" db="EMBL/GenBank/DDBJ databases">
        <title>Large-scale bioinformatics analysis of Bacillus genomes uncovers conserved roles of natural products in bacterial physiology.</title>
        <authorList>
            <consortium name="Agbiome Team Llc"/>
            <person name="Bleich R.M."/>
            <person name="Kirk G.J."/>
            <person name="Santa Maria K.C."/>
            <person name="Allen S.E."/>
            <person name="Farag S."/>
            <person name="Shank E.A."/>
            <person name="Bowers A."/>
        </authorList>
    </citation>
    <scope>NUCLEOTIDE SEQUENCE [LARGE SCALE GENOMIC DNA]</scope>
    <source>
        <strain evidence="3 4">AFS003229</strain>
    </source>
</reference>
<protein>
    <submittedName>
        <fullName evidence="3">Uncharacterized protein</fullName>
    </submittedName>
</protein>
<name>A0AAX0S4C5_9BACI</name>
<evidence type="ECO:0000313" key="5">
    <source>
        <dbReference type="Proteomes" id="UP000260457"/>
    </source>
</evidence>
<dbReference type="Proteomes" id="UP000220106">
    <property type="component" value="Unassembled WGS sequence"/>
</dbReference>
<dbReference type="AlphaFoldDB" id="A0AAX0S4C5"/>
<evidence type="ECO:0000256" key="1">
    <source>
        <dbReference type="SAM" id="Phobius"/>
    </source>
</evidence>
<keyword evidence="1" id="KW-0472">Membrane</keyword>
<proteinExistence type="predicted"/>
<evidence type="ECO:0000313" key="3">
    <source>
        <dbReference type="EMBL" id="PEJ32975.1"/>
    </source>
</evidence>
<sequence>MLIIAFTYGLIRQIRQIVSIRKGNKSDYVHYKRTVVGNYLSCISYAGFLLAYILNVLLASRIIPSVFFTSDNTSFSCFIFFALLLIAKFGIIPNDSKQRDLQN</sequence>
<keyword evidence="5" id="KW-1185">Reference proteome</keyword>
<dbReference type="EMBL" id="NUEQ01000021">
    <property type="protein sequence ID" value="PEJ32975.1"/>
    <property type="molecule type" value="Genomic_DNA"/>
</dbReference>
<feature type="transmembrane region" description="Helical" evidence="1">
    <location>
        <begin position="35"/>
        <end position="53"/>
    </location>
</feature>
<dbReference type="KEGG" id="pbut:DTO10_08155"/>
<accession>A0AAX0S4C5</accession>
<evidence type="ECO:0000313" key="4">
    <source>
        <dbReference type="Proteomes" id="UP000220106"/>
    </source>
</evidence>
<evidence type="ECO:0000313" key="2">
    <source>
        <dbReference type="EMBL" id="AXN41701.1"/>
    </source>
</evidence>
<dbReference type="EMBL" id="CP030926">
    <property type="protein sequence ID" value="AXN41701.1"/>
    <property type="molecule type" value="Genomic_DNA"/>
</dbReference>